<protein>
    <submittedName>
        <fullName evidence="2">Uncharacterized protein</fullName>
    </submittedName>
</protein>
<name>A0A0G1XP12_9BACT</name>
<dbReference type="Proteomes" id="UP000034054">
    <property type="component" value="Unassembled WGS sequence"/>
</dbReference>
<feature type="compositionally biased region" description="Basic and acidic residues" evidence="1">
    <location>
        <begin position="1"/>
        <end position="19"/>
    </location>
</feature>
<proteinExistence type="predicted"/>
<evidence type="ECO:0000313" key="3">
    <source>
        <dbReference type="Proteomes" id="UP000034054"/>
    </source>
</evidence>
<gene>
    <name evidence="2" type="ORF">UY76_C0021G0022</name>
</gene>
<dbReference type="EMBL" id="LCRH01000021">
    <property type="protein sequence ID" value="KKW32651.1"/>
    <property type="molecule type" value="Genomic_DNA"/>
</dbReference>
<dbReference type="AlphaFoldDB" id="A0A0G1XP12"/>
<comment type="caution">
    <text evidence="2">The sequence shown here is derived from an EMBL/GenBank/DDBJ whole genome shotgun (WGS) entry which is preliminary data.</text>
</comment>
<accession>A0A0G1XP12</accession>
<feature type="region of interest" description="Disordered" evidence="1">
    <location>
        <begin position="1"/>
        <end position="22"/>
    </location>
</feature>
<evidence type="ECO:0000313" key="2">
    <source>
        <dbReference type="EMBL" id="KKW32651.1"/>
    </source>
</evidence>
<reference evidence="2 3" key="1">
    <citation type="journal article" date="2015" name="Nature">
        <title>rRNA introns, odd ribosomes, and small enigmatic genomes across a large radiation of phyla.</title>
        <authorList>
            <person name="Brown C.T."/>
            <person name="Hug L.A."/>
            <person name="Thomas B.C."/>
            <person name="Sharon I."/>
            <person name="Castelle C.J."/>
            <person name="Singh A."/>
            <person name="Wilkins M.J."/>
            <person name="Williams K.H."/>
            <person name="Banfield J.F."/>
        </authorList>
    </citation>
    <scope>NUCLEOTIDE SEQUENCE [LARGE SCALE GENOMIC DNA]</scope>
</reference>
<sequence>MPGEKREQPKVKDNKDKAEPQAVTDLAEKLEQRGSILTEKQRKDLLRLFLWEETRNQVENGGFPTKELGRIVGKEAAAFIALSDILAFQEAVHNATKTGEKKEFNPTSLSNLLVVFFEDVQAFKTFFHEGYFKFIPLMPESNASRREIADAFALWWLDQSRGDFESAIDKLETQLTAQRPRRNVEIQTFCDNLHRQLVS</sequence>
<organism evidence="2 3">
    <name type="scientific">Candidatus Uhrbacteria bacterium GW2011_GWA2_52_8d</name>
    <dbReference type="NCBI Taxonomy" id="1618979"/>
    <lineage>
        <taxon>Bacteria</taxon>
        <taxon>Candidatus Uhriibacteriota</taxon>
    </lineage>
</organism>
<evidence type="ECO:0000256" key="1">
    <source>
        <dbReference type="SAM" id="MobiDB-lite"/>
    </source>
</evidence>